<sequence>MDYHRRNRRGRPRSRPRVPVYIAARPPKWSVFNGFCSFLVLTSLIAVMYIMLEFHCNNCSKKCNIYNITKGLDDIALNISNMKGSYSDLERKITKVSEELPKIEGQIEILEALANTMERGDWVWNPKAHLPLPNVDVYLSKVPKNNEKSLNVLNLQTDLLNTEENFTRNDANMYSSVNMTLKKD</sequence>
<comment type="caution">
    <text evidence="1">The sequence shown here is derived from an EMBL/GenBank/DDBJ whole genome shotgun (WGS) entry which is preliminary data.</text>
</comment>
<proteinExistence type="predicted"/>
<dbReference type="eggNOG" id="ENOG502T3U1">
    <property type="taxonomic scope" value="Eukaryota"/>
</dbReference>
<dbReference type="KEGG" id="dpl:KGM_205739"/>
<reference evidence="1 2" key="1">
    <citation type="journal article" date="2011" name="Cell">
        <title>The monarch butterfly genome yields insights into long-distance migration.</title>
        <authorList>
            <person name="Zhan S."/>
            <person name="Merlin C."/>
            <person name="Boore J.L."/>
            <person name="Reppert S.M."/>
        </authorList>
    </citation>
    <scope>NUCLEOTIDE SEQUENCE [LARGE SCALE GENOMIC DNA]</scope>
    <source>
        <strain evidence="1">F-2</strain>
    </source>
</reference>
<dbReference type="Proteomes" id="UP000007151">
    <property type="component" value="Unassembled WGS sequence"/>
</dbReference>
<evidence type="ECO:0000313" key="1">
    <source>
        <dbReference type="EMBL" id="OWR51941.1"/>
    </source>
</evidence>
<protein>
    <submittedName>
        <fullName evidence="1">Uncharacterized protein</fullName>
    </submittedName>
</protein>
<organism evidence="1 2">
    <name type="scientific">Danaus plexippus plexippus</name>
    <dbReference type="NCBI Taxonomy" id="278856"/>
    <lineage>
        <taxon>Eukaryota</taxon>
        <taxon>Metazoa</taxon>
        <taxon>Ecdysozoa</taxon>
        <taxon>Arthropoda</taxon>
        <taxon>Hexapoda</taxon>
        <taxon>Insecta</taxon>
        <taxon>Pterygota</taxon>
        <taxon>Neoptera</taxon>
        <taxon>Endopterygota</taxon>
        <taxon>Lepidoptera</taxon>
        <taxon>Glossata</taxon>
        <taxon>Ditrysia</taxon>
        <taxon>Papilionoidea</taxon>
        <taxon>Nymphalidae</taxon>
        <taxon>Danainae</taxon>
        <taxon>Danaini</taxon>
        <taxon>Danaina</taxon>
        <taxon>Danaus</taxon>
        <taxon>Danaus</taxon>
    </lineage>
</organism>
<evidence type="ECO:0000313" key="2">
    <source>
        <dbReference type="Proteomes" id="UP000007151"/>
    </source>
</evidence>
<gene>
    <name evidence="1" type="ORF">KGM_205739</name>
</gene>
<dbReference type="OrthoDB" id="7372525at2759"/>
<dbReference type="AlphaFoldDB" id="A0A212FDX5"/>
<keyword evidence="2" id="KW-1185">Reference proteome</keyword>
<dbReference type="EMBL" id="AGBW02008995">
    <property type="protein sequence ID" value="OWR51941.1"/>
    <property type="molecule type" value="Genomic_DNA"/>
</dbReference>
<accession>A0A212FDX5</accession>
<name>A0A212FDX5_DANPL</name>